<dbReference type="InterPro" id="IPR006461">
    <property type="entry name" value="PLAC_motif_containing"/>
</dbReference>
<dbReference type="NCBIfam" id="TIGR01571">
    <property type="entry name" value="A_thal_Cys_rich"/>
    <property type="match status" value="1"/>
</dbReference>
<dbReference type="EMBL" id="BAABME010001114">
    <property type="protein sequence ID" value="GAA0147653.1"/>
    <property type="molecule type" value="Genomic_DNA"/>
</dbReference>
<dbReference type="Pfam" id="PF04749">
    <property type="entry name" value="PLAC8"/>
    <property type="match status" value="1"/>
</dbReference>
<evidence type="ECO:0000313" key="3">
    <source>
        <dbReference type="Proteomes" id="UP001454036"/>
    </source>
</evidence>
<keyword evidence="3" id="KW-1185">Reference proteome</keyword>
<gene>
    <name evidence="2" type="ORF">LIER_07302</name>
</gene>
<accession>A0AAV3P8N7</accession>
<reference evidence="2 3" key="1">
    <citation type="submission" date="2024-01" db="EMBL/GenBank/DDBJ databases">
        <title>The complete chloroplast genome sequence of Lithospermum erythrorhizon: insights into the phylogenetic relationship among Boraginaceae species and the maternal lineages of purple gromwells.</title>
        <authorList>
            <person name="Okada T."/>
            <person name="Watanabe K."/>
        </authorList>
    </citation>
    <scope>NUCLEOTIDE SEQUENCE [LARGE SCALE GENOMIC DNA]</scope>
</reference>
<dbReference type="Proteomes" id="UP001454036">
    <property type="component" value="Unassembled WGS sequence"/>
</dbReference>
<protein>
    <recommendedName>
        <fullName evidence="4">Cell number regulator 8-like</fullName>
    </recommendedName>
</protein>
<dbReference type="PANTHER" id="PTHR15907">
    <property type="entry name" value="DUF614 FAMILY PROTEIN-RELATED"/>
    <property type="match status" value="1"/>
</dbReference>
<dbReference type="AlphaFoldDB" id="A0AAV3P8N7"/>
<evidence type="ECO:0000256" key="1">
    <source>
        <dbReference type="SAM" id="MobiDB-lite"/>
    </source>
</evidence>
<evidence type="ECO:0008006" key="4">
    <source>
        <dbReference type="Google" id="ProtNLM"/>
    </source>
</evidence>
<name>A0AAV3P8N7_LITER</name>
<sequence length="237" mass="26205">MENLDESNPLLPNQETQNFDEKSQNKALTNEKSLKNEASEAVSMGWTAEGLPMPIGPTRNTMMMMMMRSNWDTGLCACLGRTDEFFSSDLEVCLLGSIAPCVLYGSNAERLGSSPGSFVNHCMPYTGLFLIGNSCFGANCLAPLLSYRNRTALRRKFNLEGSCEEMIKSCGCYGTLLENEAHLEQCESVCDLATHVFCHPCALCQEGREIRRRLPHPGFSAQPVLVMIPPTEQTMGR</sequence>
<comment type="caution">
    <text evidence="2">The sequence shown here is derived from an EMBL/GenBank/DDBJ whole genome shotgun (WGS) entry which is preliminary data.</text>
</comment>
<proteinExistence type="predicted"/>
<evidence type="ECO:0000313" key="2">
    <source>
        <dbReference type="EMBL" id="GAA0147653.1"/>
    </source>
</evidence>
<organism evidence="2 3">
    <name type="scientific">Lithospermum erythrorhizon</name>
    <name type="common">Purple gromwell</name>
    <name type="synonym">Lithospermum officinale var. erythrorhizon</name>
    <dbReference type="NCBI Taxonomy" id="34254"/>
    <lineage>
        <taxon>Eukaryota</taxon>
        <taxon>Viridiplantae</taxon>
        <taxon>Streptophyta</taxon>
        <taxon>Embryophyta</taxon>
        <taxon>Tracheophyta</taxon>
        <taxon>Spermatophyta</taxon>
        <taxon>Magnoliopsida</taxon>
        <taxon>eudicotyledons</taxon>
        <taxon>Gunneridae</taxon>
        <taxon>Pentapetalae</taxon>
        <taxon>asterids</taxon>
        <taxon>lamiids</taxon>
        <taxon>Boraginales</taxon>
        <taxon>Boraginaceae</taxon>
        <taxon>Boraginoideae</taxon>
        <taxon>Lithospermeae</taxon>
        <taxon>Lithospermum</taxon>
    </lineage>
</organism>
<feature type="region of interest" description="Disordered" evidence="1">
    <location>
        <begin position="1"/>
        <end position="23"/>
    </location>
</feature>